<accession>A0A399R7B6</accession>
<dbReference type="PANTHER" id="PTHR43574">
    <property type="entry name" value="EPIMERASE-RELATED"/>
    <property type="match status" value="1"/>
</dbReference>
<keyword evidence="4" id="KW-1185">Reference proteome</keyword>
<dbReference type="Proteomes" id="UP000265431">
    <property type="component" value="Unassembled WGS sequence"/>
</dbReference>
<proteinExistence type="predicted"/>
<evidence type="ECO:0000256" key="1">
    <source>
        <dbReference type="ARBA" id="ARBA00023027"/>
    </source>
</evidence>
<dbReference type="AlphaFoldDB" id="A0A399R7B6"/>
<protein>
    <submittedName>
        <fullName evidence="3">NAD-dependent epimerase/dehydratase family protein</fullName>
    </submittedName>
</protein>
<evidence type="ECO:0000313" key="3">
    <source>
        <dbReference type="EMBL" id="RIJ26035.1"/>
    </source>
</evidence>
<evidence type="ECO:0000313" key="4">
    <source>
        <dbReference type="Proteomes" id="UP000265431"/>
    </source>
</evidence>
<dbReference type="Pfam" id="PF01370">
    <property type="entry name" value="Epimerase"/>
    <property type="match status" value="1"/>
</dbReference>
<dbReference type="OrthoDB" id="9801785at2"/>
<dbReference type="SUPFAM" id="SSF51735">
    <property type="entry name" value="NAD(P)-binding Rossmann-fold domains"/>
    <property type="match status" value="1"/>
</dbReference>
<gene>
    <name evidence="3" type="ORF">D1224_02670</name>
</gene>
<name>A0A399R7B6_9PROT</name>
<sequence length="334" mass="37368">MRFLVTGVAGFIGSRIAGALLSDGHEVIGLDNLNAYYDPALKQARLHELQTYENFSFRKLDISDHEKLLGLPERDSIDRVIHLAAQAGVRYSLENPFAYAQSNLTGHLAMLEFCRRAAKVPMLVYASSSSVYGDDAIAPFREDANVDRPVSLYAATKRADELMSQAYAKLYDIPQIGVRFFTVYGPWGRPDMAYWSFTDRILRGETIRVFNGGKMKRDFTFIADAVAGLKAIATRPAVFVEGQRAHKLYNIGHNQPVELLKFIETIEEVTGKKARMALEPMQPGDVTETCADISRMQANYGYEPKVSLKEGLQQFADWFRTQRVAAGPAIRQGL</sequence>
<dbReference type="EMBL" id="QWGB01000004">
    <property type="protein sequence ID" value="RIJ26035.1"/>
    <property type="molecule type" value="Genomic_DNA"/>
</dbReference>
<reference evidence="3 4" key="1">
    <citation type="submission" date="2018-08" db="EMBL/GenBank/DDBJ databases">
        <title>Henriciella mobilis sp. nov., isolated from seawater.</title>
        <authorList>
            <person name="Cheng H."/>
            <person name="Wu Y.-H."/>
            <person name="Xu X.-W."/>
            <person name="Guo L.-L."/>
        </authorList>
    </citation>
    <scope>NUCLEOTIDE SEQUENCE [LARGE SCALE GENOMIC DNA]</scope>
    <source>
        <strain evidence="3 4">CCUG66934</strain>
    </source>
</reference>
<organism evidence="3 4">
    <name type="scientific">Henriciella barbarensis</name>
    <dbReference type="NCBI Taxonomy" id="86342"/>
    <lineage>
        <taxon>Bacteria</taxon>
        <taxon>Pseudomonadati</taxon>
        <taxon>Pseudomonadota</taxon>
        <taxon>Alphaproteobacteria</taxon>
        <taxon>Hyphomonadales</taxon>
        <taxon>Hyphomonadaceae</taxon>
        <taxon>Henriciella</taxon>
    </lineage>
</organism>
<evidence type="ECO:0000259" key="2">
    <source>
        <dbReference type="Pfam" id="PF01370"/>
    </source>
</evidence>
<dbReference type="RefSeq" id="WP_119378384.1">
    <property type="nucleotide sequence ID" value="NZ_QWGB01000004.1"/>
</dbReference>
<dbReference type="InterPro" id="IPR001509">
    <property type="entry name" value="Epimerase_deHydtase"/>
</dbReference>
<dbReference type="PRINTS" id="PR01713">
    <property type="entry name" value="NUCEPIMERASE"/>
</dbReference>
<keyword evidence="1" id="KW-0520">NAD</keyword>
<feature type="domain" description="NAD-dependent epimerase/dehydratase" evidence="2">
    <location>
        <begin position="4"/>
        <end position="252"/>
    </location>
</feature>
<dbReference type="Gene3D" id="3.40.50.720">
    <property type="entry name" value="NAD(P)-binding Rossmann-like Domain"/>
    <property type="match status" value="1"/>
</dbReference>
<comment type="caution">
    <text evidence="3">The sequence shown here is derived from an EMBL/GenBank/DDBJ whole genome shotgun (WGS) entry which is preliminary data.</text>
</comment>
<dbReference type="InterPro" id="IPR036291">
    <property type="entry name" value="NAD(P)-bd_dom_sf"/>
</dbReference>